<evidence type="ECO:0000313" key="2">
    <source>
        <dbReference type="EMBL" id="KEF31183.1"/>
    </source>
</evidence>
<dbReference type="RefSeq" id="WP_036131850.1">
    <property type="nucleotide sequence ID" value="NZ_ANIE01000006.1"/>
</dbReference>
<dbReference type="PROSITE" id="PS51354">
    <property type="entry name" value="GLUTAREDOXIN_2"/>
    <property type="match status" value="1"/>
</dbReference>
<dbReference type="InterPro" id="IPR002109">
    <property type="entry name" value="Glutaredoxin"/>
</dbReference>
<dbReference type="PATRIC" id="fig|1137280.3.peg.2152"/>
<keyword evidence="3" id="KW-1185">Reference proteome</keyword>
<reference evidence="2 3" key="1">
    <citation type="submission" date="2012-12" db="EMBL/GenBank/DDBJ databases">
        <title>Genome assembly of Marinobacter sp. AK21.</title>
        <authorList>
            <person name="Khatri I."/>
            <person name="Kumar R."/>
            <person name="Vaidya B."/>
            <person name="Subramanian S."/>
            <person name="Pinnaka A."/>
        </authorList>
    </citation>
    <scope>NUCLEOTIDE SEQUENCE [LARGE SCALE GENOMIC DNA]</scope>
    <source>
        <strain evidence="2 3">AK21</strain>
    </source>
</reference>
<name>A0A072N2N0_9GAMM</name>
<evidence type="ECO:0000313" key="3">
    <source>
        <dbReference type="Proteomes" id="UP000035057"/>
    </source>
</evidence>
<dbReference type="InterPro" id="IPR036249">
    <property type="entry name" value="Thioredoxin-like_sf"/>
</dbReference>
<dbReference type="Proteomes" id="UP000035057">
    <property type="component" value="Unassembled WGS sequence"/>
</dbReference>
<dbReference type="OrthoDB" id="9814618at2"/>
<dbReference type="EMBL" id="ANIE01000006">
    <property type="protein sequence ID" value="KEF31183.1"/>
    <property type="molecule type" value="Genomic_DNA"/>
</dbReference>
<protein>
    <submittedName>
        <fullName evidence="2">Glutaredoxin</fullName>
    </submittedName>
</protein>
<dbReference type="STRING" id="1137280.D777_02336"/>
<dbReference type="PRINTS" id="PR00160">
    <property type="entry name" value="GLUTAREDOXIN"/>
</dbReference>
<feature type="domain" description="Glutaredoxin" evidence="1">
    <location>
        <begin position="4"/>
        <end position="65"/>
    </location>
</feature>
<evidence type="ECO:0000259" key="1">
    <source>
        <dbReference type="Pfam" id="PF00462"/>
    </source>
</evidence>
<dbReference type="Gene3D" id="3.40.30.10">
    <property type="entry name" value="Glutaredoxin"/>
    <property type="match status" value="1"/>
</dbReference>
<dbReference type="InterPro" id="IPR014025">
    <property type="entry name" value="Glutaredoxin_subgr"/>
</dbReference>
<dbReference type="NCBIfam" id="NF008401">
    <property type="entry name" value="PRK11200.1"/>
    <property type="match status" value="1"/>
</dbReference>
<organism evidence="2 3">
    <name type="scientific">Marinobacter nitratireducens</name>
    <dbReference type="NCBI Taxonomy" id="1137280"/>
    <lineage>
        <taxon>Bacteria</taxon>
        <taxon>Pseudomonadati</taxon>
        <taxon>Pseudomonadota</taxon>
        <taxon>Gammaproteobacteria</taxon>
        <taxon>Pseudomonadales</taxon>
        <taxon>Marinobacteraceae</taxon>
        <taxon>Marinobacter</taxon>
    </lineage>
</organism>
<proteinExistence type="predicted"/>
<accession>A0A072N2N0</accession>
<dbReference type="SUPFAM" id="SSF52833">
    <property type="entry name" value="Thioredoxin-like"/>
    <property type="match status" value="1"/>
</dbReference>
<dbReference type="Pfam" id="PF00462">
    <property type="entry name" value="Glutaredoxin"/>
    <property type="match status" value="1"/>
</dbReference>
<dbReference type="AlphaFoldDB" id="A0A072N2N0"/>
<sequence length="84" mass="9367">MEQVTIYGRSSCGFCIRAKQLCEVKGMPYQWIDMVAENLTKDDIAAKIGRPVYTVPQILVGDQYIGGCDEFMSWVRAQEAAASN</sequence>
<comment type="caution">
    <text evidence="2">The sequence shown here is derived from an EMBL/GenBank/DDBJ whole genome shotgun (WGS) entry which is preliminary data.</text>
</comment>
<gene>
    <name evidence="2" type="ORF">D777_02336</name>
</gene>